<comment type="caution">
    <text evidence="1">The sequence shown here is derived from an EMBL/GenBank/DDBJ whole genome shotgun (WGS) entry which is preliminary data.</text>
</comment>
<evidence type="ECO:0000313" key="2">
    <source>
        <dbReference type="Proteomes" id="UP000886804"/>
    </source>
</evidence>
<sequence length="165" mass="18835">MTSNRLEERLIRKIEELAGGIGLTGTDGTYRKLKGYQGSLPQISVAEDWATEESGSLGDGGPEDALIPYCIVRTTEIDFQDESAEARVYLVFCLYDKDSSMKGNQTMWNLLNRITGYFRANPVLDAFWCRREMKAVTQEEDTYPYFFGGIEMTWCIPDVEIEERE</sequence>
<evidence type="ECO:0008006" key="3">
    <source>
        <dbReference type="Google" id="ProtNLM"/>
    </source>
</evidence>
<dbReference type="Proteomes" id="UP000886804">
    <property type="component" value="Unassembled WGS sequence"/>
</dbReference>
<accession>A0A9D2RMA9</accession>
<reference evidence="1" key="2">
    <citation type="submission" date="2021-04" db="EMBL/GenBank/DDBJ databases">
        <authorList>
            <person name="Gilroy R."/>
        </authorList>
    </citation>
    <scope>NUCLEOTIDE SEQUENCE</scope>
    <source>
        <strain evidence="1">CHK188-4685</strain>
    </source>
</reference>
<dbReference type="AlphaFoldDB" id="A0A9D2RMA9"/>
<organism evidence="1 2">
    <name type="scientific">Candidatus Enterocloster faecavium</name>
    <dbReference type="NCBI Taxonomy" id="2838560"/>
    <lineage>
        <taxon>Bacteria</taxon>
        <taxon>Bacillati</taxon>
        <taxon>Bacillota</taxon>
        <taxon>Clostridia</taxon>
        <taxon>Lachnospirales</taxon>
        <taxon>Lachnospiraceae</taxon>
        <taxon>Enterocloster</taxon>
    </lineage>
</organism>
<name>A0A9D2RMA9_9FIRM</name>
<dbReference type="EMBL" id="DWYS01000145">
    <property type="protein sequence ID" value="HJB08603.1"/>
    <property type="molecule type" value="Genomic_DNA"/>
</dbReference>
<evidence type="ECO:0000313" key="1">
    <source>
        <dbReference type="EMBL" id="HJB08603.1"/>
    </source>
</evidence>
<proteinExistence type="predicted"/>
<protein>
    <recommendedName>
        <fullName evidence="3">DUF3168 domain-containing protein</fullName>
    </recommendedName>
</protein>
<reference evidence="1" key="1">
    <citation type="journal article" date="2021" name="PeerJ">
        <title>Extensive microbial diversity within the chicken gut microbiome revealed by metagenomics and culture.</title>
        <authorList>
            <person name="Gilroy R."/>
            <person name="Ravi A."/>
            <person name="Getino M."/>
            <person name="Pursley I."/>
            <person name="Horton D.L."/>
            <person name="Alikhan N.F."/>
            <person name="Baker D."/>
            <person name="Gharbi K."/>
            <person name="Hall N."/>
            <person name="Watson M."/>
            <person name="Adriaenssens E.M."/>
            <person name="Foster-Nyarko E."/>
            <person name="Jarju S."/>
            <person name="Secka A."/>
            <person name="Antonio M."/>
            <person name="Oren A."/>
            <person name="Chaudhuri R.R."/>
            <person name="La Ragione R."/>
            <person name="Hildebrand F."/>
            <person name="Pallen M.J."/>
        </authorList>
    </citation>
    <scope>NUCLEOTIDE SEQUENCE</scope>
    <source>
        <strain evidence="1">CHK188-4685</strain>
    </source>
</reference>
<gene>
    <name evidence="1" type="ORF">H9716_12210</name>
</gene>